<dbReference type="Pfam" id="PF23451">
    <property type="entry name" value="Zn_ribbon_PaaD"/>
    <property type="match status" value="1"/>
</dbReference>
<feature type="domain" description="MIP18 family-like" evidence="1">
    <location>
        <begin position="4"/>
        <end position="65"/>
    </location>
</feature>
<dbReference type="STRING" id="633813.SAMN04488087_0444"/>
<dbReference type="PANTHER" id="PTHR42831">
    <property type="entry name" value="FE-S PROTEIN MATURATION AUXILIARY FACTOR YITW"/>
    <property type="match status" value="1"/>
</dbReference>
<evidence type="ECO:0000259" key="2">
    <source>
        <dbReference type="Pfam" id="PF23451"/>
    </source>
</evidence>
<keyword evidence="4" id="KW-1185">Reference proteome</keyword>
<evidence type="ECO:0000313" key="4">
    <source>
        <dbReference type="Proteomes" id="UP000185812"/>
    </source>
</evidence>
<name>A0A1M6Q3G0_9BACT</name>
<proteinExistence type="predicted"/>
<dbReference type="AlphaFoldDB" id="A0A1M6Q3G0"/>
<dbReference type="EMBL" id="FRAU01000001">
    <property type="protein sequence ID" value="SHK14646.1"/>
    <property type="molecule type" value="Genomic_DNA"/>
</dbReference>
<evidence type="ECO:0000313" key="3">
    <source>
        <dbReference type="EMBL" id="SHK14646.1"/>
    </source>
</evidence>
<dbReference type="NCBIfam" id="TIGR02159">
    <property type="entry name" value="PA_CoA_Oxy4"/>
    <property type="match status" value="1"/>
</dbReference>
<protein>
    <submittedName>
        <fullName evidence="3">Ring-1,2-phenylacetyl-CoA epoxidase subunit PaaD</fullName>
    </submittedName>
</protein>
<dbReference type="SUPFAM" id="SSF117916">
    <property type="entry name" value="Fe-S cluster assembly (FSCA) domain-like"/>
    <property type="match status" value="1"/>
</dbReference>
<dbReference type="Gene3D" id="3.30.300.130">
    <property type="entry name" value="Fe-S cluster assembly (FSCA)"/>
    <property type="match status" value="1"/>
</dbReference>
<dbReference type="PANTHER" id="PTHR42831:SF3">
    <property type="entry name" value="1,2-PHENYLACETYL-COA EPOXIDASE, SUBUNIT D-RELATED"/>
    <property type="match status" value="1"/>
</dbReference>
<dbReference type="InterPro" id="IPR056572">
    <property type="entry name" value="Zn_ribbon_PaaD"/>
</dbReference>
<dbReference type="Proteomes" id="UP000185812">
    <property type="component" value="Unassembled WGS sequence"/>
</dbReference>
<dbReference type="InterPro" id="IPR002744">
    <property type="entry name" value="MIP18-like"/>
</dbReference>
<dbReference type="RefSeq" id="WP_072714313.1">
    <property type="nucleotide sequence ID" value="NZ_FRAU01000001.1"/>
</dbReference>
<evidence type="ECO:0000259" key="1">
    <source>
        <dbReference type="Pfam" id="PF01883"/>
    </source>
</evidence>
<dbReference type="InterPro" id="IPR034904">
    <property type="entry name" value="FSCA_dom_sf"/>
</dbReference>
<feature type="domain" description="PaaD zinc beta ribbon" evidence="2">
    <location>
        <begin position="122"/>
        <end position="165"/>
    </location>
</feature>
<dbReference type="InterPro" id="IPR052339">
    <property type="entry name" value="Fe-S_Maturation_MIP18"/>
</dbReference>
<accession>A0A1M6Q3G0</accession>
<dbReference type="Pfam" id="PF01883">
    <property type="entry name" value="FeS_assembly_P"/>
    <property type="match status" value="1"/>
</dbReference>
<dbReference type="InterPro" id="IPR011883">
    <property type="entry name" value="PaaD-like"/>
</dbReference>
<organism evidence="3 4">
    <name type="scientific">Rhodothermus profundi</name>
    <dbReference type="NCBI Taxonomy" id="633813"/>
    <lineage>
        <taxon>Bacteria</taxon>
        <taxon>Pseudomonadati</taxon>
        <taxon>Rhodothermota</taxon>
        <taxon>Rhodothermia</taxon>
        <taxon>Rhodothermales</taxon>
        <taxon>Rhodothermaceae</taxon>
        <taxon>Rhodothermus</taxon>
    </lineage>
</organism>
<sequence>MTPAEILEALTEVRDPEIPVLNIVEMGIVRDVRLEDEAVHVDITPTYTGCPAMRTIEEAIVRTLQARGFQQVVVHKVFREPWTTDWMTEEAREKLRAYGIAPPPPRAEEAPDLIPLPFFVAQQGPTVPCPFCGSEQTRQTSAFGSTACKALFFCEACRQPFEYFKPL</sequence>
<dbReference type="OrthoDB" id="3684942at2"/>
<reference evidence="4" key="1">
    <citation type="submission" date="2016-11" db="EMBL/GenBank/DDBJ databases">
        <authorList>
            <person name="Varghese N."/>
            <person name="Submissions S."/>
        </authorList>
    </citation>
    <scope>NUCLEOTIDE SEQUENCE [LARGE SCALE GENOMIC DNA]</scope>
    <source>
        <strain evidence="4">DSM 22212</strain>
    </source>
</reference>
<gene>
    <name evidence="3" type="ORF">SAMN04488087_0444</name>
</gene>